<evidence type="ECO:0000256" key="8">
    <source>
        <dbReference type="ARBA" id="ARBA00022989"/>
    </source>
</evidence>
<dbReference type="PROSITE" id="PS50109">
    <property type="entry name" value="HIS_KIN"/>
    <property type="match status" value="1"/>
</dbReference>
<dbReference type="SMART" id="SM00304">
    <property type="entry name" value="HAMP"/>
    <property type="match status" value="1"/>
</dbReference>
<comment type="subcellular location">
    <subcellularLocation>
        <location evidence="2">Cell membrane</location>
    </subcellularLocation>
</comment>
<evidence type="ECO:0000256" key="5">
    <source>
        <dbReference type="ARBA" id="ARBA00022679"/>
    </source>
</evidence>
<keyword evidence="6" id="KW-0812">Transmembrane</keyword>
<dbReference type="RefSeq" id="WP_270675789.1">
    <property type="nucleotide sequence ID" value="NZ_JAQFWP010000003.1"/>
</dbReference>
<evidence type="ECO:0000256" key="2">
    <source>
        <dbReference type="ARBA" id="ARBA00004236"/>
    </source>
</evidence>
<dbReference type="Gene3D" id="3.30.565.10">
    <property type="entry name" value="Histidine kinase-like ATPase, C-terminal domain"/>
    <property type="match status" value="1"/>
</dbReference>
<dbReference type="InterPro" id="IPR036097">
    <property type="entry name" value="HisK_dim/P_sf"/>
</dbReference>
<dbReference type="Pfam" id="PF00672">
    <property type="entry name" value="HAMP"/>
    <property type="match status" value="1"/>
</dbReference>
<evidence type="ECO:0000313" key="14">
    <source>
        <dbReference type="EMBL" id="MDA2803375.1"/>
    </source>
</evidence>
<dbReference type="EC" id="2.7.13.3" evidence="3"/>
<keyword evidence="9" id="KW-0902">Two-component regulatory system</keyword>
<protein>
    <recommendedName>
        <fullName evidence="3">histidine kinase</fullName>
        <ecNumber evidence="3">2.7.13.3</ecNumber>
    </recommendedName>
</protein>
<reference evidence="14" key="1">
    <citation type="submission" date="2023-01" db="EMBL/GenBank/DDBJ databases">
        <title>Draft genome sequence of Nocardiopsis sp. LSu2-4 isolated from halophytes.</title>
        <authorList>
            <person name="Duangmal K."/>
            <person name="Chantavorakit T."/>
        </authorList>
    </citation>
    <scope>NUCLEOTIDE SEQUENCE</scope>
    <source>
        <strain evidence="14">LSu2-4</strain>
    </source>
</reference>
<dbReference type="EMBL" id="JAQFWP010000003">
    <property type="protein sequence ID" value="MDA2803375.1"/>
    <property type="molecule type" value="Genomic_DNA"/>
</dbReference>
<evidence type="ECO:0000259" key="13">
    <source>
        <dbReference type="PROSITE" id="PS50885"/>
    </source>
</evidence>
<evidence type="ECO:0000259" key="12">
    <source>
        <dbReference type="PROSITE" id="PS50109"/>
    </source>
</evidence>
<keyword evidence="10" id="KW-0472">Membrane</keyword>
<dbReference type="Pfam" id="PF00512">
    <property type="entry name" value="HisKA"/>
    <property type="match status" value="1"/>
</dbReference>
<dbReference type="Pfam" id="PF02518">
    <property type="entry name" value="HATPase_c"/>
    <property type="match status" value="1"/>
</dbReference>
<evidence type="ECO:0000256" key="10">
    <source>
        <dbReference type="ARBA" id="ARBA00023136"/>
    </source>
</evidence>
<dbReference type="PROSITE" id="PS50885">
    <property type="entry name" value="HAMP"/>
    <property type="match status" value="1"/>
</dbReference>
<proteinExistence type="predicted"/>
<evidence type="ECO:0000313" key="15">
    <source>
        <dbReference type="Proteomes" id="UP001165685"/>
    </source>
</evidence>
<dbReference type="PANTHER" id="PTHR45436">
    <property type="entry name" value="SENSOR HISTIDINE KINASE YKOH"/>
    <property type="match status" value="1"/>
</dbReference>
<dbReference type="GO" id="GO:0016301">
    <property type="term" value="F:kinase activity"/>
    <property type="evidence" value="ECO:0007669"/>
    <property type="project" value="UniProtKB-KW"/>
</dbReference>
<keyword evidence="7 14" id="KW-0418">Kinase</keyword>
<keyword evidence="8" id="KW-1133">Transmembrane helix</keyword>
<dbReference type="SUPFAM" id="SSF47384">
    <property type="entry name" value="Homodimeric domain of signal transducing histidine kinase"/>
    <property type="match status" value="1"/>
</dbReference>
<dbReference type="InterPro" id="IPR003594">
    <property type="entry name" value="HATPase_dom"/>
</dbReference>
<dbReference type="Gene3D" id="6.10.340.10">
    <property type="match status" value="1"/>
</dbReference>
<dbReference type="InterPro" id="IPR003661">
    <property type="entry name" value="HisK_dim/P_dom"/>
</dbReference>
<evidence type="ECO:0000256" key="11">
    <source>
        <dbReference type="SAM" id="MobiDB-lite"/>
    </source>
</evidence>
<dbReference type="CDD" id="cd00075">
    <property type="entry name" value="HATPase"/>
    <property type="match status" value="1"/>
</dbReference>
<dbReference type="InterPro" id="IPR003660">
    <property type="entry name" value="HAMP_dom"/>
</dbReference>
<evidence type="ECO:0000256" key="9">
    <source>
        <dbReference type="ARBA" id="ARBA00023012"/>
    </source>
</evidence>
<organism evidence="14 15">
    <name type="scientific">Nocardiopsis suaedae</name>
    <dbReference type="NCBI Taxonomy" id="3018444"/>
    <lineage>
        <taxon>Bacteria</taxon>
        <taxon>Bacillati</taxon>
        <taxon>Actinomycetota</taxon>
        <taxon>Actinomycetes</taxon>
        <taxon>Streptosporangiales</taxon>
        <taxon>Nocardiopsidaceae</taxon>
        <taxon>Nocardiopsis</taxon>
    </lineage>
</organism>
<dbReference type="InterPro" id="IPR050428">
    <property type="entry name" value="TCS_sensor_his_kinase"/>
</dbReference>
<keyword evidence="15" id="KW-1185">Reference proteome</keyword>
<accession>A0ABT4TG54</accession>
<dbReference type="PANTHER" id="PTHR45436:SF5">
    <property type="entry name" value="SENSOR HISTIDINE KINASE TRCS"/>
    <property type="match status" value="1"/>
</dbReference>
<keyword evidence="5" id="KW-0808">Transferase</keyword>
<dbReference type="InterPro" id="IPR036890">
    <property type="entry name" value="HATPase_C_sf"/>
</dbReference>
<comment type="catalytic activity">
    <reaction evidence="1">
        <text>ATP + protein L-histidine = ADP + protein N-phospho-L-histidine.</text>
        <dbReference type="EC" id="2.7.13.3"/>
    </reaction>
</comment>
<dbReference type="CDD" id="cd06225">
    <property type="entry name" value="HAMP"/>
    <property type="match status" value="1"/>
</dbReference>
<evidence type="ECO:0000256" key="3">
    <source>
        <dbReference type="ARBA" id="ARBA00012438"/>
    </source>
</evidence>
<evidence type="ECO:0000256" key="4">
    <source>
        <dbReference type="ARBA" id="ARBA00022553"/>
    </source>
</evidence>
<evidence type="ECO:0000256" key="6">
    <source>
        <dbReference type="ARBA" id="ARBA00022692"/>
    </source>
</evidence>
<feature type="compositionally biased region" description="Basic and acidic residues" evidence="11">
    <location>
        <begin position="480"/>
        <end position="491"/>
    </location>
</feature>
<evidence type="ECO:0000256" key="7">
    <source>
        <dbReference type="ARBA" id="ARBA00022777"/>
    </source>
</evidence>
<feature type="domain" description="Histidine kinase" evidence="12">
    <location>
        <begin position="268"/>
        <end position="484"/>
    </location>
</feature>
<dbReference type="SMART" id="SM00387">
    <property type="entry name" value="HATPase_c"/>
    <property type="match status" value="1"/>
</dbReference>
<dbReference type="CDD" id="cd00082">
    <property type="entry name" value="HisKA"/>
    <property type="match status" value="1"/>
</dbReference>
<feature type="region of interest" description="Disordered" evidence="11">
    <location>
        <begin position="480"/>
        <end position="511"/>
    </location>
</feature>
<dbReference type="SUPFAM" id="SSF55874">
    <property type="entry name" value="ATPase domain of HSP90 chaperone/DNA topoisomerase II/histidine kinase"/>
    <property type="match status" value="1"/>
</dbReference>
<dbReference type="InterPro" id="IPR004358">
    <property type="entry name" value="Sig_transdc_His_kin-like_C"/>
</dbReference>
<comment type="caution">
    <text evidence="14">The sequence shown here is derived from an EMBL/GenBank/DDBJ whole genome shotgun (WGS) entry which is preliminary data.</text>
</comment>
<dbReference type="PRINTS" id="PR00344">
    <property type="entry name" value="BCTRLSENSOR"/>
</dbReference>
<evidence type="ECO:0000256" key="1">
    <source>
        <dbReference type="ARBA" id="ARBA00000085"/>
    </source>
</evidence>
<name>A0ABT4TG54_9ACTN</name>
<dbReference type="InterPro" id="IPR005467">
    <property type="entry name" value="His_kinase_dom"/>
</dbReference>
<keyword evidence="4" id="KW-0597">Phosphoprotein</keyword>
<feature type="domain" description="HAMP" evidence="13">
    <location>
        <begin position="201"/>
        <end position="253"/>
    </location>
</feature>
<gene>
    <name evidence="14" type="ORF">O4U47_02520</name>
</gene>
<dbReference type="SMART" id="SM00388">
    <property type="entry name" value="HisKA"/>
    <property type="match status" value="1"/>
</dbReference>
<feature type="compositionally biased region" description="Gly residues" evidence="11">
    <location>
        <begin position="492"/>
        <end position="502"/>
    </location>
</feature>
<dbReference type="Proteomes" id="UP001165685">
    <property type="component" value="Unassembled WGS sequence"/>
</dbReference>
<sequence>MTGGLRRAGAWAHRLRPRGLRTRLLVAFVLVTVVGAAAAAWAAAGSAGTALVDGAQERLTGTVADRVAALAPELDYPPDEEGLDRLRAAVGPNTLVTYEDLRSADADAPGPGIGPVRDAVRERDRISVRRITDDGAPKLLIGMPVMLTDTDGARTPSGIEVYTVRDLSGVEGQIDVLTRSAVAASALALPLAVLLALLAARGVLRPVRDLRDTARRLADGDLGARTVPQGADELAALTATVNEMAASLQESMAQMERMRADARRFASDVSHELRTPLSTLTAVVDVLASAADRMEADDRESVELAVTETRRLVALVEELMEVSRFDAGSAALRLEEVDAAEAVRDCLRARGWTDRVAVEADGPVGLLADRRRLDVIVANLVGNALRHGAPPVRVRVAGDGDGGEGTGGGEVRIEVADEGPGLPEDVLPHVFDRFYKGDAARTRTPGSGLGLAIALENARLHGGDLVAENTEGGARFVLRLPRDPGGDRDGGHGVGHPGGHADGPGHGEEER</sequence>
<dbReference type="SUPFAM" id="SSF158472">
    <property type="entry name" value="HAMP domain-like"/>
    <property type="match status" value="1"/>
</dbReference>
<dbReference type="Gene3D" id="1.10.287.130">
    <property type="match status" value="1"/>
</dbReference>